<evidence type="ECO:0000256" key="3">
    <source>
        <dbReference type="SAM" id="SignalP"/>
    </source>
</evidence>
<reference evidence="4" key="2">
    <citation type="submission" date="2023-05" db="EMBL/GenBank/DDBJ databases">
        <authorList>
            <consortium name="Lawrence Berkeley National Laboratory"/>
            <person name="Steindorff A."/>
            <person name="Hensen N."/>
            <person name="Bonometti L."/>
            <person name="Westerberg I."/>
            <person name="Brannstrom I.O."/>
            <person name="Guillou S."/>
            <person name="Cros-Aarteil S."/>
            <person name="Calhoun S."/>
            <person name="Haridas S."/>
            <person name="Kuo A."/>
            <person name="Mondo S."/>
            <person name="Pangilinan J."/>
            <person name="Riley R."/>
            <person name="Labutti K."/>
            <person name="Andreopoulos B."/>
            <person name="Lipzen A."/>
            <person name="Chen C."/>
            <person name="Yanf M."/>
            <person name="Daum C."/>
            <person name="Ng V."/>
            <person name="Clum A."/>
            <person name="Ohm R."/>
            <person name="Martin F."/>
            <person name="Silar P."/>
            <person name="Natvig D."/>
            <person name="Lalanne C."/>
            <person name="Gautier V."/>
            <person name="Ament-Velasquez S.L."/>
            <person name="Kruys A."/>
            <person name="Hutchinson M.I."/>
            <person name="Powell A.J."/>
            <person name="Barry K."/>
            <person name="Miller A.N."/>
            <person name="Grigoriev I.V."/>
            <person name="Debuchy R."/>
            <person name="Gladieux P."/>
            <person name="Thoren M.H."/>
            <person name="Johannesson H."/>
        </authorList>
    </citation>
    <scope>NUCLEOTIDE SEQUENCE</scope>
    <source>
        <strain evidence="4">PSN243</strain>
    </source>
</reference>
<keyword evidence="5" id="KW-1185">Reference proteome</keyword>
<accession>A0AAV9GC55</accession>
<comment type="caution">
    <text evidence="4">The sequence shown here is derived from an EMBL/GenBank/DDBJ whole genome shotgun (WGS) entry which is preliminary data.</text>
</comment>
<evidence type="ECO:0000313" key="4">
    <source>
        <dbReference type="EMBL" id="KAK4445668.1"/>
    </source>
</evidence>
<feature type="region of interest" description="Disordered" evidence="2">
    <location>
        <begin position="362"/>
        <end position="383"/>
    </location>
</feature>
<organism evidence="4 5">
    <name type="scientific">Podospora aff. communis PSN243</name>
    <dbReference type="NCBI Taxonomy" id="3040156"/>
    <lineage>
        <taxon>Eukaryota</taxon>
        <taxon>Fungi</taxon>
        <taxon>Dikarya</taxon>
        <taxon>Ascomycota</taxon>
        <taxon>Pezizomycotina</taxon>
        <taxon>Sordariomycetes</taxon>
        <taxon>Sordariomycetidae</taxon>
        <taxon>Sordariales</taxon>
        <taxon>Podosporaceae</taxon>
        <taxon>Podospora</taxon>
    </lineage>
</organism>
<sequence length="442" mass="46250">MVGSVLAISLLGLSAVNALPSNLQDRQGWIIGGPSNGELTPGTPGGGLPNCNPDVPLSKQEPCLYQPVTGELRPAPKDKRQSLIPSNGSKKEAIRALELELQRLEKKKNPSKAEKNAIAAIKKEIKRLAGVSDITPPPGGSSTFVPGKRDSFSLGSFGAYKGFCPPSTAGLRQALSILLAKPRRSEEETLAIVEIVHILSGCGASISDEGATFTPINPRDSADLRGLQAAYADGIAVLGSHPPSFTSFIILTGLEDTLTSAGLTVSGPGGSVSLTPRQQRIGTCDPIDVLLLMTLYRSILREYGRDTSKWPNSVTSQARSILTVLSLCGEPTSTITPQPTIPGGALEPQPLIPGGRLEPQPTIPGGSLEPAPTIPGGDFRPGKRSVESAKQALAVLEKEYGKYGSGKIPDVVFLPMAQLVAYLQGQGVVVLGWPKTTIGVAP</sequence>
<dbReference type="Proteomes" id="UP001321760">
    <property type="component" value="Unassembled WGS sequence"/>
</dbReference>
<evidence type="ECO:0000256" key="1">
    <source>
        <dbReference type="SAM" id="Coils"/>
    </source>
</evidence>
<evidence type="ECO:0000313" key="5">
    <source>
        <dbReference type="Proteomes" id="UP001321760"/>
    </source>
</evidence>
<feature type="signal peptide" evidence="3">
    <location>
        <begin position="1"/>
        <end position="18"/>
    </location>
</feature>
<keyword evidence="3" id="KW-0732">Signal</keyword>
<dbReference type="AlphaFoldDB" id="A0AAV9GC55"/>
<feature type="coiled-coil region" evidence="1">
    <location>
        <begin position="87"/>
        <end position="114"/>
    </location>
</feature>
<name>A0AAV9GC55_9PEZI</name>
<dbReference type="EMBL" id="MU865963">
    <property type="protein sequence ID" value="KAK4445668.1"/>
    <property type="molecule type" value="Genomic_DNA"/>
</dbReference>
<evidence type="ECO:0000256" key="2">
    <source>
        <dbReference type="SAM" id="MobiDB-lite"/>
    </source>
</evidence>
<proteinExistence type="predicted"/>
<gene>
    <name evidence="4" type="ORF">QBC34DRAFT_162338</name>
</gene>
<reference evidence="4" key="1">
    <citation type="journal article" date="2023" name="Mol. Phylogenet. Evol.">
        <title>Genome-scale phylogeny and comparative genomics of the fungal order Sordariales.</title>
        <authorList>
            <person name="Hensen N."/>
            <person name="Bonometti L."/>
            <person name="Westerberg I."/>
            <person name="Brannstrom I.O."/>
            <person name="Guillou S."/>
            <person name="Cros-Aarteil S."/>
            <person name="Calhoun S."/>
            <person name="Haridas S."/>
            <person name="Kuo A."/>
            <person name="Mondo S."/>
            <person name="Pangilinan J."/>
            <person name="Riley R."/>
            <person name="LaButti K."/>
            <person name="Andreopoulos B."/>
            <person name="Lipzen A."/>
            <person name="Chen C."/>
            <person name="Yan M."/>
            <person name="Daum C."/>
            <person name="Ng V."/>
            <person name="Clum A."/>
            <person name="Steindorff A."/>
            <person name="Ohm R.A."/>
            <person name="Martin F."/>
            <person name="Silar P."/>
            <person name="Natvig D.O."/>
            <person name="Lalanne C."/>
            <person name="Gautier V."/>
            <person name="Ament-Velasquez S.L."/>
            <person name="Kruys A."/>
            <person name="Hutchinson M.I."/>
            <person name="Powell A.J."/>
            <person name="Barry K."/>
            <person name="Miller A.N."/>
            <person name="Grigoriev I.V."/>
            <person name="Debuchy R."/>
            <person name="Gladieux P."/>
            <person name="Hiltunen Thoren M."/>
            <person name="Johannesson H."/>
        </authorList>
    </citation>
    <scope>NUCLEOTIDE SEQUENCE</scope>
    <source>
        <strain evidence="4">PSN243</strain>
    </source>
</reference>
<feature type="region of interest" description="Disordered" evidence="2">
    <location>
        <begin position="30"/>
        <end position="55"/>
    </location>
</feature>
<keyword evidence="1" id="KW-0175">Coiled coil</keyword>
<protein>
    <submittedName>
        <fullName evidence="4">Uncharacterized protein</fullName>
    </submittedName>
</protein>
<feature type="chain" id="PRO_5043776498" evidence="3">
    <location>
        <begin position="19"/>
        <end position="442"/>
    </location>
</feature>